<dbReference type="InterPro" id="IPR036390">
    <property type="entry name" value="WH_DNA-bd_sf"/>
</dbReference>
<dbReference type="SUPFAM" id="SSF46785">
    <property type="entry name" value="Winged helix' DNA-binding domain"/>
    <property type="match status" value="1"/>
</dbReference>
<accession>A0A1R4IUJ7</accession>
<evidence type="ECO:0000313" key="7">
    <source>
        <dbReference type="Proteomes" id="UP000196778"/>
    </source>
</evidence>
<protein>
    <submittedName>
        <fullName evidence="6">LysR-family transcriptional regulator</fullName>
    </submittedName>
</protein>
<dbReference type="PANTHER" id="PTHR30126">
    <property type="entry name" value="HTH-TYPE TRANSCRIPTIONAL REGULATOR"/>
    <property type="match status" value="1"/>
</dbReference>
<dbReference type="AlphaFoldDB" id="A0A1R4IUJ7"/>
<dbReference type="PANTHER" id="PTHR30126:SF40">
    <property type="entry name" value="HTH-TYPE TRANSCRIPTIONAL REGULATOR GLTR"/>
    <property type="match status" value="1"/>
</dbReference>
<keyword evidence="2" id="KW-0805">Transcription regulation</keyword>
<dbReference type="Proteomes" id="UP000196778">
    <property type="component" value="Unassembled WGS sequence"/>
</dbReference>
<feature type="domain" description="HTH lysR-type" evidence="5">
    <location>
        <begin position="1"/>
        <end position="60"/>
    </location>
</feature>
<dbReference type="RefSeq" id="WP_087136331.1">
    <property type="nucleotide sequence ID" value="NZ_FUKR01000022.1"/>
</dbReference>
<dbReference type="Gene3D" id="3.40.190.10">
    <property type="entry name" value="Periplasmic binding protein-like II"/>
    <property type="match status" value="2"/>
</dbReference>
<keyword evidence="3" id="KW-0238">DNA-binding</keyword>
<evidence type="ECO:0000256" key="2">
    <source>
        <dbReference type="ARBA" id="ARBA00023015"/>
    </source>
</evidence>
<name>A0A1R4IUJ7_9MICO</name>
<reference evidence="7" key="1">
    <citation type="submission" date="2017-02" db="EMBL/GenBank/DDBJ databases">
        <authorList>
            <person name="Dridi B."/>
        </authorList>
    </citation>
    <scope>NUCLEOTIDE SEQUENCE [LARGE SCALE GENOMIC DNA]</scope>
    <source>
        <strain evidence="7">EB411</strain>
    </source>
</reference>
<dbReference type="PROSITE" id="PS50931">
    <property type="entry name" value="HTH_LYSR"/>
    <property type="match status" value="1"/>
</dbReference>
<evidence type="ECO:0000256" key="3">
    <source>
        <dbReference type="ARBA" id="ARBA00023125"/>
    </source>
</evidence>
<evidence type="ECO:0000259" key="5">
    <source>
        <dbReference type="PROSITE" id="PS50931"/>
    </source>
</evidence>
<evidence type="ECO:0000313" key="6">
    <source>
        <dbReference type="EMBL" id="SJN23551.1"/>
    </source>
</evidence>
<dbReference type="FunFam" id="1.10.10.10:FF:000001">
    <property type="entry name" value="LysR family transcriptional regulator"/>
    <property type="match status" value="1"/>
</dbReference>
<dbReference type="OrthoDB" id="3636008at2"/>
<dbReference type="SUPFAM" id="SSF53850">
    <property type="entry name" value="Periplasmic binding protein-like II"/>
    <property type="match status" value="1"/>
</dbReference>
<dbReference type="Gene3D" id="1.10.10.10">
    <property type="entry name" value="Winged helix-like DNA-binding domain superfamily/Winged helix DNA-binding domain"/>
    <property type="match status" value="1"/>
</dbReference>
<dbReference type="InterPro" id="IPR005119">
    <property type="entry name" value="LysR_subst-bd"/>
</dbReference>
<dbReference type="InterPro" id="IPR036388">
    <property type="entry name" value="WH-like_DNA-bd_sf"/>
</dbReference>
<gene>
    <name evidence="6" type="ORF">FM119_03690</name>
</gene>
<keyword evidence="7" id="KW-1185">Reference proteome</keyword>
<evidence type="ECO:0000256" key="4">
    <source>
        <dbReference type="ARBA" id="ARBA00023163"/>
    </source>
</evidence>
<dbReference type="GO" id="GO:0003700">
    <property type="term" value="F:DNA-binding transcription factor activity"/>
    <property type="evidence" value="ECO:0007669"/>
    <property type="project" value="InterPro"/>
</dbReference>
<dbReference type="EMBL" id="FUKR01000022">
    <property type="protein sequence ID" value="SJN23551.1"/>
    <property type="molecule type" value="Genomic_DNA"/>
</dbReference>
<dbReference type="InterPro" id="IPR000847">
    <property type="entry name" value="LysR_HTH_N"/>
</dbReference>
<evidence type="ECO:0000256" key="1">
    <source>
        <dbReference type="ARBA" id="ARBA00009437"/>
    </source>
</evidence>
<organism evidence="6 7">
    <name type="scientific">Mycetocola reblochoni REB411</name>
    <dbReference type="NCBI Taxonomy" id="1255698"/>
    <lineage>
        <taxon>Bacteria</taxon>
        <taxon>Bacillati</taxon>
        <taxon>Actinomycetota</taxon>
        <taxon>Actinomycetes</taxon>
        <taxon>Micrococcales</taxon>
        <taxon>Microbacteriaceae</taxon>
        <taxon>Mycetocola</taxon>
    </lineage>
</organism>
<sequence length="300" mass="32160">MDLDPKRLSFLLAVARHGSILAAADFLHLTPSAVSQQVSRLEREEGVDLLDRGPRGVSLTPAGRILVEVAENIERELTEARSRLSESQDTLTGTVVIGAFQTVISGLLAPILPELDAELPGISIVIAEGTTERMPQLLRSGEANLIIVDRDLAPTPPAYTAEVPLLDEPWRLVAPTASTADPSITEIGKLPWLGASRRAAAAPAVERAIDALGITPVTTHRYDDYQSALSLVRAGQGVTLLPALALKDGVPEGVDVIDMAGLGSRHLTIRHRATRREPGGPTRAVLDSLLRLTREYELVE</sequence>
<dbReference type="GO" id="GO:0000976">
    <property type="term" value="F:transcription cis-regulatory region binding"/>
    <property type="evidence" value="ECO:0007669"/>
    <property type="project" value="TreeGrafter"/>
</dbReference>
<keyword evidence="4" id="KW-0804">Transcription</keyword>
<proteinExistence type="inferred from homology"/>
<dbReference type="Pfam" id="PF00126">
    <property type="entry name" value="HTH_1"/>
    <property type="match status" value="1"/>
</dbReference>
<comment type="similarity">
    <text evidence="1">Belongs to the LysR transcriptional regulatory family.</text>
</comment>
<dbReference type="Pfam" id="PF03466">
    <property type="entry name" value="LysR_substrate"/>
    <property type="match status" value="1"/>
</dbReference>